<feature type="transmembrane region" description="Helical" evidence="2">
    <location>
        <begin position="391"/>
        <end position="415"/>
    </location>
</feature>
<dbReference type="GO" id="GO:0016747">
    <property type="term" value="F:acyltransferase activity, transferring groups other than amino-acyl groups"/>
    <property type="evidence" value="ECO:0007669"/>
    <property type="project" value="InterPro"/>
</dbReference>
<feature type="region of interest" description="Disordered" evidence="1">
    <location>
        <begin position="756"/>
        <end position="781"/>
    </location>
</feature>
<feature type="transmembrane region" description="Helical" evidence="2">
    <location>
        <begin position="527"/>
        <end position="547"/>
    </location>
</feature>
<gene>
    <name evidence="4" type="ORF">KUF71_013864</name>
</gene>
<dbReference type="SMART" id="SM00703">
    <property type="entry name" value="NRF"/>
    <property type="match status" value="1"/>
</dbReference>
<feature type="region of interest" description="Disordered" evidence="1">
    <location>
        <begin position="805"/>
        <end position="835"/>
    </location>
</feature>
<protein>
    <submittedName>
        <fullName evidence="4">Nose resistant to fluoxetine protein 6</fullName>
    </submittedName>
</protein>
<feature type="transmembrane region" description="Helical" evidence="2">
    <location>
        <begin position="644"/>
        <end position="668"/>
    </location>
</feature>
<feature type="transmembrane region" description="Helical" evidence="2">
    <location>
        <begin position="611"/>
        <end position="632"/>
    </location>
</feature>
<evidence type="ECO:0000259" key="3">
    <source>
        <dbReference type="SMART" id="SM00703"/>
    </source>
</evidence>
<feature type="transmembrane region" description="Helical" evidence="2">
    <location>
        <begin position="580"/>
        <end position="599"/>
    </location>
</feature>
<dbReference type="InterPro" id="IPR052728">
    <property type="entry name" value="O2_lipid_transport_reg"/>
</dbReference>
<feature type="domain" description="Nose resistant-to-fluoxetine protein N-terminal" evidence="3">
    <location>
        <begin position="111"/>
        <end position="266"/>
    </location>
</feature>
<keyword evidence="2" id="KW-1133">Transmembrane helix</keyword>
<organism evidence="4 5">
    <name type="scientific">Frankliniella fusca</name>
    <dbReference type="NCBI Taxonomy" id="407009"/>
    <lineage>
        <taxon>Eukaryota</taxon>
        <taxon>Metazoa</taxon>
        <taxon>Ecdysozoa</taxon>
        <taxon>Arthropoda</taxon>
        <taxon>Hexapoda</taxon>
        <taxon>Insecta</taxon>
        <taxon>Pterygota</taxon>
        <taxon>Neoptera</taxon>
        <taxon>Paraneoptera</taxon>
        <taxon>Thysanoptera</taxon>
        <taxon>Terebrantia</taxon>
        <taxon>Thripoidea</taxon>
        <taxon>Thripidae</taxon>
        <taxon>Frankliniella</taxon>
    </lineage>
</organism>
<feature type="compositionally biased region" description="Low complexity" evidence="1">
    <location>
        <begin position="10"/>
        <end position="22"/>
    </location>
</feature>
<reference evidence="4" key="1">
    <citation type="submission" date="2021-07" db="EMBL/GenBank/DDBJ databases">
        <authorList>
            <person name="Catto M.A."/>
            <person name="Jacobson A."/>
            <person name="Kennedy G."/>
            <person name="Labadie P."/>
            <person name="Hunt B.G."/>
            <person name="Srinivasan R."/>
        </authorList>
    </citation>
    <scope>NUCLEOTIDE SEQUENCE</scope>
    <source>
        <strain evidence="4">PL_HMW_Pooled</strain>
        <tissue evidence="4">Head</tissue>
    </source>
</reference>
<accession>A0AAE1HQG8</accession>
<keyword evidence="2" id="KW-0812">Transmembrane</keyword>
<reference evidence="4" key="2">
    <citation type="journal article" date="2023" name="BMC Genomics">
        <title>Pest status, molecular evolution, and epigenetic factors derived from the genome assembly of Frankliniella fusca, a thysanopteran phytovirus vector.</title>
        <authorList>
            <person name="Catto M.A."/>
            <person name="Labadie P.E."/>
            <person name="Jacobson A.L."/>
            <person name="Kennedy G.G."/>
            <person name="Srinivasan R."/>
            <person name="Hunt B.G."/>
        </authorList>
    </citation>
    <scope>NUCLEOTIDE SEQUENCE</scope>
    <source>
        <strain evidence="4">PL_HMW_Pooled</strain>
    </source>
</reference>
<proteinExistence type="predicted"/>
<dbReference type="PANTHER" id="PTHR11161">
    <property type="entry name" value="O-ACYLTRANSFERASE"/>
    <property type="match status" value="1"/>
</dbReference>
<dbReference type="AlphaFoldDB" id="A0AAE1HQG8"/>
<sequence length="835" mass="92077">MPRPAPPRPSRSTPEPSPISRSQSPGRSAAMCTSRAAAAALSLLLLLVSGHYVAVAVNTVDGLGTGEAAVDALLEGALQKALASLQHPVSLRDQVREAMRGETDPKLRAIATDCDLALVRWAAGLYRLETWALKMVDSSSKFPTGVLYGNLADLGNFDECVTSEPIPTNDTAAGQGVPEEFTGRYALPGLQLMKAVNSSIKLRAYTNEAAHPIKDANGTQYSTLGTINLAVCVPSTCLAPLLERTFNYVLNKTANPLLEKYGYRVRTDLPTNYTSVAGLWREPDTGDYTVIIICVALLLVVLVATSVDIALGSQAKESRQRAGILLAFSAYTNGRRLIQVAPPSDSNFTCINGIRFFSAMWVILGHRYRWALDVPYTNLIIIPQRVSDISVMVIASAPLSVDTFFLIGGLVNSYSFMRAVSQRKSFNFVMYYVHRYIRLTPAFAMMIAITATWLALLGNGPLWTRVMGSASRSCRENWWTGLLYVANYASANDQCMMQSWYLMVDMQLHWLSPLILIPLWKWRRIGLGWIGIVLIVSCAIPFAITFANPPHFRAPISVELDKESQSFFMRNMYFPTHTRFTSYVFGTLAGYFLYIIKAGHIRRKFGDREVVLGWLFSTAICLTVVFGVQPLFDAQHHPFNVWESSFYLGFYKLAWSVGITWVVMACILGRGGPVNAFLSWTPFTIMGRLTYGIYLTHAAIQILDVSSNRTPEYYTDFKMVERMLSDLILASFFGLVLCLTTESPIMAIEKALRASGSKRRKPREQAQNEAKNGGIENSGFVPETENISLQREALDAQGISGPHVIIEASTTGAPSTDPYNVQPTGVGSQRDGAPV</sequence>
<name>A0AAE1HQG8_9NEOP</name>
<comment type="caution">
    <text evidence="4">The sequence shown here is derived from an EMBL/GenBank/DDBJ whole genome shotgun (WGS) entry which is preliminary data.</text>
</comment>
<dbReference type="PANTHER" id="PTHR11161:SF0">
    <property type="entry name" value="O-ACYLTRANSFERASE LIKE PROTEIN"/>
    <property type="match status" value="1"/>
</dbReference>
<dbReference type="EMBL" id="JAHWGI010001240">
    <property type="protein sequence ID" value="KAK3925615.1"/>
    <property type="molecule type" value="Genomic_DNA"/>
</dbReference>
<evidence type="ECO:0000256" key="2">
    <source>
        <dbReference type="SAM" id="Phobius"/>
    </source>
</evidence>
<feature type="region of interest" description="Disordered" evidence="1">
    <location>
        <begin position="1"/>
        <end position="28"/>
    </location>
</feature>
<evidence type="ECO:0000256" key="1">
    <source>
        <dbReference type="SAM" id="MobiDB-lite"/>
    </source>
</evidence>
<keyword evidence="2" id="KW-0472">Membrane</keyword>
<feature type="transmembrane region" description="Helical" evidence="2">
    <location>
        <begin position="436"/>
        <end position="456"/>
    </location>
</feature>
<dbReference type="InterPro" id="IPR006621">
    <property type="entry name" value="Nose-resist-to-fluoxetine_N"/>
</dbReference>
<dbReference type="Pfam" id="PF20146">
    <property type="entry name" value="NRF"/>
    <property type="match status" value="1"/>
</dbReference>
<feature type="transmembrane region" description="Helical" evidence="2">
    <location>
        <begin position="288"/>
        <end position="311"/>
    </location>
</feature>
<dbReference type="Proteomes" id="UP001219518">
    <property type="component" value="Unassembled WGS sequence"/>
</dbReference>
<dbReference type="Pfam" id="PF01757">
    <property type="entry name" value="Acyl_transf_3"/>
    <property type="match status" value="1"/>
</dbReference>
<feature type="compositionally biased region" description="Polar residues" evidence="1">
    <location>
        <begin position="808"/>
        <end position="827"/>
    </location>
</feature>
<feature type="transmembrane region" description="Helical" evidence="2">
    <location>
        <begin position="727"/>
        <end position="748"/>
    </location>
</feature>
<evidence type="ECO:0000313" key="5">
    <source>
        <dbReference type="Proteomes" id="UP001219518"/>
    </source>
</evidence>
<dbReference type="InterPro" id="IPR002656">
    <property type="entry name" value="Acyl_transf_3_dom"/>
</dbReference>
<keyword evidence="5" id="KW-1185">Reference proteome</keyword>
<evidence type="ECO:0000313" key="4">
    <source>
        <dbReference type="EMBL" id="KAK3925615.1"/>
    </source>
</evidence>